<gene>
    <name evidence="1" type="ORF">NC653_023065</name>
</gene>
<comment type="caution">
    <text evidence="1">The sequence shown here is derived from an EMBL/GenBank/DDBJ whole genome shotgun (WGS) entry which is preliminary data.</text>
</comment>
<name>A0AAD6QA69_9ROSI</name>
<dbReference type="AlphaFoldDB" id="A0AAD6QA69"/>
<dbReference type="EMBL" id="JAQIZT010000009">
    <property type="protein sequence ID" value="KAJ6984954.1"/>
    <property type="molecule type" value="Genomic_DNA"/>
</dbReference>
<accession>A0AAD6QA69</accession>
<proteinExistence type="predicted"/>
<reference evidence="1" key="1">
    <citation type="journal article" date="2023" name="Mol. Ecol. Resour.">
        <title>Chromosome-level genome assembly of a triploid poplar Populus alba 'Berolinensis'.</title>
        <authorList>
            <person name="Chen S."/>
            <person name="Yu Y."/>
            <person name="Wang X."/>
            <person name="Wang S."/>
            <person name="Zhang T."/>
            <person name="Zhou Y."/>
            <person name="He R."/>
            <person name="Meng N."/>
            <person name="Wang Y."/>
            <person name="Liu W."/>
            <person name="Liu Z."/>
            <person name="Liu J."/>
            <person name="Guo Q."/>
            <person name="Huang H."/>
            <person name="Sederoff R.R."/>
            <person name="Wang G."/>
            <person name="Qu G."/>
            <person name="Chen S."/>
        </authorList>
    </citation>
    <scope>NUCLEOTIDE SEQUENCE</scope>
    <source>
        <strain evidence="1">SC-2020</strain>
    </source>
</reference>
<protein>
    <submittedName>
        <fullName evidence="1">Uncharacterized protein</fullName>
    </submittedName>
</protein>
<organism evidence="1 2">
    <name type="scientific">Populus alba x Populus x berolinensis</name>
    <dbReference type="NCBI Taxonomy" id="444605"/>
    <lineage>
        <taxon>Eukaryota</taxon>
        <taxon>Viridiplantae</taxon>
        <taxon>Streptophyta</taxon>
        <taxon>Embryophyta</taxon>
        <taxon>Tracheophyta</taxon>
        <taxon>Spermatophyta</taxon>
        <taxon>Magnoliopsida</taxon>
        <taxon>eudicotyledons</taxon>
        <taxon>Gunneridae</taxon>
        <taxon>Pentapetalae</taxon>
        <taxon>rosids</taxon>
        <taxon>fabids</taxon>
        <taxon>Malpighiales</taxon>
        <taxon>Salicaceae</taxon>
        <taxon>Saliceae</taxon>
        <taxon>Populus</taxon>
    </lineage>
</organism>
<sequence>MGIIPETWSYSAAQSSTELLGSLSVSAEDAESSTKASSPVFCILSSPHSLEIIGVPGSRRTNHLQRYLNRNDNPSLRIIP</sequence>
<evidence type="ECO:0000313" key="2">
    <source>
        <dbReference type="Proteomes" id="UP001164929"/>
    </source>
</evidence>
<dbReference type="Proteomes" id="UP001164929">
    <property type="component" value="Chromosome 9"/>
</dbReference>
<keyword evidence="2" id="KW-1185">Reference proteome</keyword>
<evidence type="ECO:0000313" key="1">
    <source>
        <dbReference type="EMBL" id="KAJ6984954.1"/>
    </source>
</evidence>